<evidence type="ECO:0000256" key="3">
    <source>
        <dbReference type="ARBA" id="ARBA00022692"/>
    </source>
</evidence>
<organism evidence="8 9">
    <name type="scientific">Paenibacillus rhizovicinus</name>
    <dbReference type="NCBI Taxonomy" id="2704463"/>
    <lineage>
        <taxon>Bacteria</taxon>
        <taxon>Bacillati</taxon>
        <taxon>Bacillota</taxon>
        <taxon>Bacilli</taxon>
        <taxon>Bacillales</taxon>
        <taxon>Paenibacillaceae</taxon>
        <taxon>Paenibacillus</taxon>
    </lineage>
</organism>
<dbReference type="KEGG" id="prz:GZH47_21505"/>
<gene>
    <name evidence="8" type="ORF">GZH47_21505</name>
</gene>
<keyword evidence="3 6" id="KW-0812">Transmembrane</keyword>
<keyword evidence="5 6" id="KW-0472">Membrane</keyword>
<comment type="subcellular location">
    <subcellularLocation>
        <location evidence="1">Cell membrane</location>
        <topology evidence="1">Multi-pass membrane protein</topology>
    </subcellularLocation>
</comment>
<accession>A0A6C0P3W0</accession>
<name>A0A6C0P3W0_9BACL</name>
<sequence length="67" mass="7397">MDQLSTSQLVSILVPLGIVELVLMITAIVACVRAERTRGPKWLWILIIIVFNLIGSIVFFVAGRKSS</sequence>
<dbReference type="InterPro" id="IPR027379">
    <property type="entry name" value="CLS_N"/>
</dbReference>
<dbReference type="Pfam" id="PF13396">
    <property type="entry name" value="PLDc_N"/>
    <property type="match status" value="1"/>
</dbReference>
<keyword evidence="9" id="KW-1185">Reference proteome</keyword>
<proteinExistence type="predicted"/>
<feature type="transmembrane region" description="Helical" evidence="6">
    <location>
        <begin position="42"/>
        <end position="62"/>
    </location>
</feature>
<keyword evidence="2" id="KW-1003">Cell membrane</keyword>
<evidence type="ECO:0000256" key="2">
    <source>
        <dbReference type="ARBA" id="ARBA00022475"/>
    </source>
</evidence>
<dbReference type="Proteomes" id="UP000479114">
    <property type="component" value="Chromosome"/>
</dbReference>
<dbReference type="EMBL" id="CP048286">
    <property type="protein sequence ID" value="QHW33125.1"/>
    <property type="molecule type" value="Genomic_DNA"/>
</dbReference>
<reference evidence="8 9" key="1">
    <citation type="submission" date="2020-02" db="EMBL/GenBank/DDBJ databases">
        <title>Paenibacillus sp. nov., isolated from rhizosphere soil of tomato.</title>
        <authorList>
            <person name="Weon H.-Y."/>
            <person name="Lee S.A."/>
        </authorList>
    </citation>
    <scope>NUCLEOTIDE SEQUENCE [LARGE SCALE GENOMIC DNA]</scope>
    <source>
        <strain evidence="8 9">14171R-81</strain>
    </source>
</reference>
<evidence type="ECO:0000256" key="5">
    <source>
        <dbReference type="ARBA" id="ARBA00023136"/>
    </source>
</evidence>
<evidence type="ECO:0000256" key="4">
    <source>
        <dbReference type="ARBA" id="ARBA00022989"/>
    </source>
</evidence>
<keyword evidence="4 6" id="KW-1133">Transmembrane helix</keyword>
<dbReference type="AlphaFoldDB" id="A0A6C0P3W0"/>
<feature type="domain" description="Cardiolipin synthase N-terminal" evidence="7">
    <location>
        <begin position="22"/>
        <end position="64"/>
    </location>
</feature>
<dbReference type="GO" id="GO:0005886">
    <property type="term" value="C:plasma membrane"/>
    <property type="evidence" value="ECO:0007669"/>
    <property type="project" value="UniProtKB-SubCell"/>
</dbReference>
<feature type="transmembrane region" description="Helical" evidence="6">
    <location>
        <begin position="12"/>
        <end position="30"/>
    </location>
</feature>
<evidence type="ECO:0000313" key="8">
    <source>
        <dbReference type="EMBL" id="QHW33125.1"/>
    </source>
</evidence>
<evidence type="ECO:0000313" key="9">
    <source>
        <dbReference type="Proteomes" id="UP000479114"/>
    </source>
</evidence>
<evidence type="ECO:0000256" key="6">
    <source>
        <dbReference type="SAM" id="Phobius"/>
    </source>
</evidence>
<protein>
    <submittedName>
        <fullName evidence="8">Transcriptional regulator</fullName>
    </submittedName>
</protein>
<evidence type="ECO:0000256" key="1">
    <source>
        <dbReference type="ARBA" id="ARBA00004651"/>
    </source>
</evidence>
<evidence type="ECO:0000259" key="7">
    <source>
        <dbReference type="Pfam" id="PF13396"/>
    </source>
</evidence>
<dbReference type="RefSeq" id="WP_162643099.1">
    <property type="nucleotide sequence ID" value="NZ_CP048286.1"/>
</dbReference>